<dbReference type="CDD" id="cd04732">
    <property type="entry name" value="HisA"/>
    <property type="match status" value="1"/>
</dbReference>
<dbReference type="SUPFAM" id="SSF51366">
    <property type="entry name" value="Ribulose-phoshate binding barrel"/>
    <property type="match status" value="1"/>
</dbReference>
<feature type="active site" description="Proton donor" evidence="12">
    <location>
        <position position="130"/>
    </location>
</feature>
<dbReference type="GO" id="GO:0000105">
    <property type="term" value="P:L-histidine biosynthetic process"/>
    <property type="evidence" value="ECO:0007669"/>
    <property type="project" value="UniProtKB-UniRule"/>
</dbReference>
<dbReference type="Proteomes" id="UP000798488">
    <property type="component" value="Unassembled WGS sequence"/>
</dbReference>
<accession>A0A9D3AZD6</accession>
<keyword evidence="8 12" id="KW-0028">Amino-acid biosynthesis</keyword>
<evidence type="ECO:0000256" key="10">
    <source>
        <dbReference type="ARBA" id="ARBA00023235"/>
    </source>
</evidence>
<proteinExistence type="inferred from homology"/>
<dbReference type="OrthoDB" id="9807749at2"/>
<evidence type="ECO:0000256" key="14">
    <source>
        <dbReference type="RuleBase" id="RU003658"/>
    </source>
</evidence>
<dbReference type="HAMAP" id="MF_01014">
    <property type="entry name" value="HisA"/>
    <property type="match status" value="1"/>
</dbReference>
<dbReference type="GO" id="GO:0005737">
    <property type="term" value="C:cytoplasm"/>
    <property type="evidence" value="ECO:0007669"/>
    <property type="project" value="UniProtKB-SubCell"/>
</dbReference>
<dbReference type="EMBL" id="LSRS01000001">
    <property type="protein sequence ID" value="KAF1086426.1"/>
    <property type="molecule type" value="Genomic_DNA"/>
</dbReference>
<comment type="similarity">
    <text evidence="4 12 13">Belongs to the HisA/HisF family.</text>
</comment>
<dbReference type="InterPro" id="IPR013785">
    <property type="entry name" value="Aldolase_TIM"/>
</dbReference>
<dbReference type="PANTHER" id="PTHR43090:SF2">
    <property type="entry name" value="1-(5-PHOSPHORIBOSYL)-5-[(5-PHOSPHORIBOSYLAMINO)METHYLIDENEAMINO] IMIDAZOLE-4-CARBOXAMIDE ISOMERASE"/>
    <property type="match status" value="1"/>
</dbReference>
<dbReference type="InterPro" id="IPR023016">
    <property type="entry name" value="HisA/PriA"/>
</dbReference>
<keyword evidence="16" id="KW-1185">Reference proteome</keyword>
<keyword evidence="10 12" id="KW-0413">Isomerase</keyword>
<dbReference type="NCBIfam" id="NF010112">
    <property type="entry name" value="PRK13585.1"/>
    <property type="match status" value="1"/>
</dbReference>
<evidence type="ECO:0000313" key="16">
    <source>
        <dbReference type="Proteomes" id="UP000798488"/>
    </source>
</evidence>
<dbReference type="FunFam" id="3.20.20.70:FF:000009">
    <property type="entry name" value="1-(5-phosphoribosyl)-5-[(5-phosphoribosylamino)methylideneamino] imidazole-4-carboxamide isomerase"/>
    <property type="match status" value="1"/>
</dbReference>
<evidence type="ECO:0000256" key="3">
    <source>
        <dbReference type="ARBA" id="ARBA00005133"/>
    </source>
</evidence>
<evidence type="ECO:0000256" key="11">
    <source>
        <dbReference type="ARBA" id="ARBA00030547"/>
    </source>
</evidence>
<evidence type="ECO:0000256" key="1">
    <source>
        <dbReference type="ARBA" id="ARBA00000901"/>
    </source>
</evidence>
<comment type="pathway">
    <text evidence="3 12 14">Amino-acid biosynthesis; L-histidine biosynthesis; L-histidine from 5-phospho-alpha-D-ribose 1-diphosphate: step 4/9.</text>
</comment>
<evidence type="ECO:0000256" key="12">
    <source>
        <dbReference type="HAMAP-Rule" id="MF_01014"/>
    </source>
</evidence>
<dbReference type="InterPro" id="IPR044524">
    <property type="entry name" value="Isoase_HisA-like"/>
</dbReference>
<dbReference type="EC" id="5.3.1.16" evidence="5 12"/>
<evidence type="ECO:0000256" key="8">
    <source>
        <dbReference type="ARBA" id="ARBA00022605"/>
    </source>
</evidence>
<dbReference type="PANTHER" id="PTHR43090">
    <property type="entry name" value="1-(5-PHOSPHORIBOSYL)-5-[(5-PHOSPHORIBOSYLAMINO)METHYLIDENEAMINO] IMIDAZOLE-4-CARBOXAMIDE ISOMERASE"/>
    <property type="match status" value="1"/>
</dbReference>
<reference evidence="15" key="1">
    <citation type="submission" date="2016-02" db="EMBL/GenBank/DDBJ databases">
        <title>Draft Genome Sequence of Sporotomaculum syntrophicum Strain FB, a Syntrophic Benzoate Degrader.</title>
        <authorList>
            <person name="Nobu M.K."/>
            <person name="Narihiro T."/>
            <person name="Qiu Y.-L."/>
            <person name="Ohashi A."/>
            <person name="Liu W.-T."/>
            <person name="Yuji S."/>
        </authorList>
    </citation>
    <scope>NUCLEOTIDE SEQUENCE</scope>
    <source>
        <strain evidence="15">FB</strain>
    </source>
</reference>
<dbReference type="InterPro" id="IPR011060">
    <property type="entry name" value="RibuloseP-bd_barrel"/>
</dbReference>
<dbReference type="AlphaFoldDB" id="A0A9D3AZD6"/>
<dbReference type="GO" id="GO:0000162">
    <property type="term" value="P:L-tryptophan biosynthetic process"/>
    <property type="evidence" value="ECO:0007669"/>
    <property type="project" value="TreeGrafter"/>
</dbReference>
<protein>
    <recommendedName>
        <fullName evidence="6 12">1-(5-phosphoribosyl)-5-[(5-phosphoribosylamino)methylideneamino] imidazole-4-carboxamide isomerase</fullName>
        <ecNumber evidence="5 12">5.3.1.16</ecNumber>
    </recommendedName>
    <alternativeName>
        <fullName evidence="11 12">Phosphoribosylformimino-5-aminoimidazole carboxamide ribotide isomerase</fullName>
    </alternativeName>
</protein>
<dbReference type="InterPro" id="IPR006063">
    <property type="entry name" value="HisA_bact_arch"/>
</dbReference>
<dbReference type="NCBIfam" id="TIGR00007">
    <property type="entry name" value="1-(5-phosphoribosyl)-5-[(5-phosphoribosylamino)methylideneamino]imidazole-4-carboxamide isomerase"/>
    <property type="match status" value="1"/>
</dbReference>
<dbReference type="Gene3D" id="3.20.20.70">
    <property type="entry name" value="Aldolase class I"/>
    <property type="match status" value="1"/>
</dbReference>
<name>A0A9D3AZD6_9FIRM</name>
<evidence type="ECO:0000256" key="4">
    <source>
        <dbReference type="ARBA" id="ARBA00009667"/>
    </source>
</evidence>
<comment type="caution">
    <text evidence="15">The sequence shown here is derived from an EMBL/GenBank/DDBJ whole genome shotgun (WGS) entry which is preliminary data.</text>
</comment>
<evidence type="ECO:0000256" key="5">
    <source>
        <dbReference type="ARBA" id="ARBA00012550"/>
    </source>
</evidence>
<dbReference type="Pfam" id="PF00977">
    <property type="entry name" value="His_biosynth"/>
    <property type="match status" value="1"/>
</dbReference>
<organism evidence="15 16">
    <name type="scientific">Sporotomaculum syntrophicum</name>
    <dbReference type="NCBI Taxonomy" id="182264"/>
    <lineage>
        <taxon>Bacteria</taxon>
        <taxon>Bacillati</taxon>
        <taxon>Bacillota</taxon>
        <taxon>Clostridia</taxon>
        <taxon>Eubacteriales</taxon>
        <taxon>Desulfallaceae</taxon>
        <taxon>Sporotomaculum</taxon>
    </lineage>
</organism>
<gene>
    <name evidence="12 15" type="primary">hisA</name>
    <name evidence="15" type="ORF">SPSYN_00144</name>
</gene>
<evidence type="ECO:0000256" key="9">
    <source>
        <dbReference type="ARBA" id="ARBA00023102"/>
    </source>
</evidence>
<evidence type="ECO:0000313" key="15">
    <source>
        <dbReference type="EMBL" id="KAF1086426.1"/>
    </source>
</evidence>
<sequence length="243" mass="25436">MLIIPAIDLRAGKCVRLVEGKLENETIYSDDPVAVARVWQESGARYLHVVDLDGAFAGSPRNLDTIQEIIKAVDMPVEVGGGIRDLPTIEKLLGLGVSRVILGTAAIQNPDLVSQACAHFGSEAIVVGIDARDGKVAIEGWGLTAEKDALELADEIHQLGVSRVVFTDISRDGTLKGPNLEAIKKLTLSCKVKVIASGGVSTIEDIAALNELAPLGVEGVIIGKALYAGTVNIKEALALAGGE</sequence>
<evidence type="ECO:0000256" key="6">
    <source>
        <dbReference type="ARBA" id="ARBA00018464"/>
    </source>
</evidence>
<dbReference type="GO" id="GO:0003949">
    <property type="term" value="F:1-(5-phosphoribosyl)-5-[(5-phosphoribosylamino)methylideneamino]imidazole-4-carboxamide isomerase activity"/>
    <property type="evidence" value="ECO:0007669"/>
    <property type="project" value="UniProtKB-UniRule"/>
</dbReference>
<comment type="subcellular location">
    <subcellularLocation>
        <location evidence="2 12 14">Cytoplasm</location>
    </subcellularLocation>
</comment>
<dbReference type="InterPro" id="IPR006062">
    <property type="entry name" value="His_biosynth"/>
</dbReference>
<evidence type="ECO:0000256" key="2">
    <source>
        <dbReference type="ARBA" id="ARBA00004496"/>
    </source>
</evidence>
<keyword evidence="9 12" id="KW-0368">Histidine biosynthesis</keyword>
<feature type="active site" description="Proton acceptor" evidence="12">
    <location>
        <position position="8"/>
    </location>
</feature>
<keyword evidence="7 12" id="KW-0963">Cytoplasm</keyword>
<dbReference type="RefSeq" id="WP_161820587.1">
    <property type="nucleotide sequence ID" value="NZ_LSRS01000001.1"/>
</dbReference>
<comment type="catalytic activity">
    <reaction evidence="1 12 14">
        <text>1-(5-phospho-beta-D-ribosyl)-5-[(5-phospho-beta-D-ribosylamino)methylideneamino]imidazole-4-carboxamide = 5-[(5-phospho-1-deoxy-D-ribulos-1-ylimino)methylamino]-1-(5-phospho-beta-D-ribosyl)imidazole-4-carboxamide</text>
        <dbReference type="Rhea" id="RHEA:15469"/>
        <dbReference type="ChEBI" id="CHEBI:58435"/>
        <dbReference type="ChEBI" id="CHEBI:58525"/>
        <dbReference type="EC" id="5.3.1.16"/>
    </reaction>
</comment>
<evidence type="ECO:0000256" key="13">
    <source>
        <dbReference type="RuleBase" id="RU003657"/>
    </source>
</evidence>
<evidence type="ECO:0000256" key="7">
    <source>
        <dbReference type="ARBA" id="ARBA00022490"/>
    </source>
</evidence>